<dbReference type="OrthoDB" id="9077370at2"/>
<dbReference type="InterPro" id="IPR007688">
    <property type="entry name" value="Conjugal_tfr_TrbL/VirB6"/>
</dbReference>
<proteinExistence type="predicted"/>
<organism evidence="6 7">
    <name type="scientific">Fluviibacter phosphoraccumulans</name>
    <dbReference type="NCBI Taxonomy" id="1751046"/>
    <lineage>
        <taxon>Bacteria</taxon>
        <taxon>Pseudomonadati</taxon>
        <taxon>Pseudomonadota</taxon>
        <taxon>Betaproteobacteria</taxon>
        <taxon>Rhodocyclales</taxon>
        <taxon>Fluviibacteraceae</taxon>
        <taxon>Fluviibacter</taxon>
    </lineage>
</organism>
<sequence length="338" mass="34793">MGIQFNGFSAIGQSFESAVSIINSVSSSVAALITPVLLTMVAIWIIAYGLATMRGEVQQPIMQMVGRYYRLGLFVACGLSMGVFQGQIVPAVMDLQTGLAAAASKSMSGMSGACSGSATNPYAMLDCYGSAALALVGAYFNQAVADGTALAIGAALVDAACGLVILIGVTLYGVIMALEFIEARLMLFLTLAFGPIFIVCGAFPRTEAYFGNWLSKIANLIIHNALIIAYVAMSMGIFMNNFQPVIGTVMNASGTVTGITDLLGPSGISPTTLALQVLLETFVLGLLGLKIPHLASALTSGGYGGSGAVGFLTGMAAQAMRTRLPRSLPASGGQIRQG</sequence>
<dbReference type="Pfam" id="PF04610">
    <property type="entry name" value="TrbL"/>
    <property type="match status" value="1"/>
</dbReference>
<reference evidence="7" key="1">
    <citation type="submission" date="2020-01" db="EMBL/GenBank/DDBJ databases">
        <title>Phosphoaccumulans saitamaens gen. nov., sp. nov., a polyphosphate accumulating bacterium isolated from surface river water.</title>
        <authorList>
            <person name="Watanabe K."/>
            <person name="Suda W."/>
        </authorList>
    </citation>
    <scope>NUCLEOTIDE SEQUENCE [LARGE SCALE GENOMIC DNA]</scope>
    <source>
        <strain evidence="7">ICHIAU1</strain>
    </source>
</reference>
<gene>
    <name evidence="6" type="ORF">ICHIAU1_10160</name>
</gene>
<keyword evidence="3 5" id="KW-1133">Transmembrane helix</keyword>
<feature type="transmembrane region" description="Helical" evidence="5">
    <location>
        <begin position="29"/>
        <end position="50"/>
    </location>
</feature>
<dbReference type="GO" id="GO:0016020">
    <property type="term" value="C:membrane"/>
    <property type="evidence" value="ECO:0007669"/>
    <property type="project" value="UniProtKB-SubCell"/>
</dbReference>
<evidence type="ECO:0008006" key="8">
    <source>
        <dbReference type="Google" id="ProtNLM"/>
    </source>
</evidence>
<feature type="transmembrane region" description="Helical" evidence="5">
    <location>
        <begin position="217"/>
        <end position="238"/>
    </location>
</feature>
<feature type="transmembrane region" description="Helical" evidence="5">
    <location>
        <begin position="149"/>
        <end position="178"/>
    </location>
</feature>
<dbReference type="Proteomes" id="UP000463961">
    <property type="component" value="Chromosome"/>
</dbReference>
<evidence type="ECO:0000256" key="2">
    <source>
        <dbReference type="ARBA" id="ARBA00022692"/>
    </source>
</evidence>
<dbReference type="AlphaFoldDB" id="A0A7R6TP46"/>
<evidence type="ECO:0000256" key="1">
    <source>
        <dbReference type="ARBA" id="ARBA00004141"/>
    </source>
</evidence>
<feature type="transmembrane region" description="Helical" evidence="5">
    <location>
        <begin position="185"/>
        <end position="205"/>
    </location>
</feature>
<keyword evidence="4 5" id="KW-0472">Membrane</keyword>
<feature type="transmembrane region" description="Helical" evidence="5">
    <location>
        <begin position="71"/>
        <end position="89"/>
    </location>
</feature>
<evidence type="ECO:0000256" key="3">
    <source>
        <dbReference type="ARBA" id="ARBA00022989"/>
    </source>
</evidence>
<evidence type="ECO:0000256" key="4">
    <source>
        <dbReference type="ARBA" id="ARBA00023136"/>
    </source>
</evidence>
<evidence type="ECO:0000256" key="5">
    <source>
        <dbReference type="SAM" id="Phobius"/>
    </source>
</evidence>
<keyword evidence="7" id="KW-1185">Reference proteome</keyword>
<dbReference type="RefSeq" id="WP_162050506.1">
    <property type="nucleotide sequence ID" value="NZ_AP022345.1"/>
</dbReference>
<comment type="subcellular location">
    <subcellularLocation>
        <location evidence="1">Membrane</location>
        <topology evidence="1">Multi-pass membrane protein</topology>
    </subcellularLocation>
</comment>
<dbReference type="EMBL" id="AP022345">
    <property type="protein sequence ID" value="BBU68733.1"/>
    <property type="molecule type" value="Genomic_DNA"/>
</dbReference>
<keyword evidence="2 5" id="KW-0812">Transmembrane</keyword>
<protein>
    <recommendedName>
        <fullName evidence="8">Type IV secretion system protein VirB6</fullName>
    </recommendedName>
</protein>
<accession>A0A7R6TP46</accession>
<dbReference type="GO" id="GO:0030255">
    <property type="term" value="P:protein secretion by the type IV secretion system"/>
    <property type="evidence" value="ECO:0007669"/>
    <property type="project" value="InterPro"/>
</dbReference>
<evidence type="ECO:0000313" key="7">
    <source>
        <dbReference type="Proteomes" id="UP000463961"/>
    </source>
</evidence>
<evidence type="ECO:0000313" key="6">
    <source>
        <dbReference type="EMBL" id="BBU68733.1"/>
    </source>
</evidence>
<name>A0A7R6TP46_9RHOO</name>